<evidence type="ECO:0000256" key="2">
    <source>
        <dbReference type="SAM" id="Phobius"/>
    </source>
</evidence>
<protein>
    <submittedName>
        <fullName evidence="3">Uncharacterized protein</fullName>
    </submittedName>
</protein>
<dbReference type="Proteomes" id="UP001303222">
    <property type="component" value="Unassembled WGS sequence"/>
</dbReference>
<proteinExistence type="predicted"/>
<feature type="region of interest" description="Disordered" evidence="1">
    <location>
        <begin position="1"/>
        <end position="27"/>
    </location>
</feature>
<feature type="transmembrane region" description="Helical" evidence="2">
    <location>
        <begin position="32"/>
        <end position="53"/>
    </location>
</feature>
<comment type="caution">
    <text evidence="3">The sequence shown here is derived from an EMBL/GenBank/DDBJ whole genome shotgun (WGS) entry which is preliminary data.</text>
</comment>
<keyword evidence="2" id="KW-0812">Transmembrane</keyword>
<evidence type="ECO:0000256" key="1">
    <source>
        <dbReference type="SAM" id="MobiDB-lite"/>
    </source>
</evidence>
<dbReference type="AlphaFoldDB" id="A0AAN6SD86"/>
<gene>
    <name evidence="3" type="ORF">QBC32DRAFT_46464</name>
</gene>
<sequence>MTAAIKARHDWGPRPAHPQSKSLASQPTGDGVLTPMWLVILFRAIFFVPGNPGSFQRALDPKLPQMLRFRSRQWLQLFFLVILTPIFLRHVYMRFGSKNHSRNRFQLPRTTRFRLVAPLQPSRSSRHGPLEPDFVGCLDALLQFHDVC</sequence>
<keyword evidence="2" id="KW-0472">Membrane</keyword>
<feature type="transmembrane region" description="Helical" evidence="2">
    <location>
        <begin position="74"/>
        <end position="92"/>
    </location>
</feature>
<accession>A0AAN6SD86</accession>
<reference evidence="3" key="2">
    <citation type="submission" date="2023-06" db="EMBL/GenBank/DDBJ databases">
        <authorList>
            <consortium name="Lawrence Berkeley National Laboratory"/>
            <person name="Mondo S.J."/>
            <person name="Hensen N."/>
            <person name="Bonometti L."/>
            <person name="Westerberg I."/>
            <person name="Brannstrom I.O."/>
            <person name="Guillou S."/>
            <person name="Cros-Aarteil S."/>
            <person name="Calhoun S."/>
            <person name="Haridas S."/>
            <person name="Kuo A."/>
            <person name="Pangilinan J."/>
            <person name="Riley R."/>
            <person name="Labutti K."/>
            <person name="Andreopoulos B."/>
            <person name="Lipzen A."/>
            <person name="Chen C."/>
            <person name="Yanf M."/>
            <person name="Daum C."/>
            <person name="Ng V."/>
            <person name="Clum A."/>
            <person name="Steindorff A."/>
            <person name="Ohm R."/>
            <person name="Martin F."/>
            <person name="Silar P."/>
            <person name="Natvig D."/>
            <person name="Lalanne C."/>
            <person name="Gautier V."/>
            <person name="Ament-Velasquez S.L."/>
            <person name="Kruys A."/>
            <person name="Hutchinson M.I."/>
            <person name="Powell A.J."/>
            <person name="Barry K."/>
            <person name="Miller A.N."/>
            <person name="Grigoriev I.V."/>
            <person name="Debuchy R."/>
            <person name="Gladieux P."/>
            <person name="Thoren M.H."/>
            <person name="Johannesson H."/>
        </authorList>
    </citation>
    <scope>NUCLEOTIDE SEQUENCE</scope>
    <source>
        <strain evidence="3">CBS 626.80</strain>
    </source>
</reference>
<keyword evidence="4" id="KW-1185">Reference proteome</keyword>
<dbReference type="EMBL" id="MU859238">
    <property type="protein sequence ID" value="KAK3948903.1"/>
    <property type="molecule type" value="Genomic_DNA"/>
</dbReference>
<name>A0AAN6SD86_9PEZI</name>
<organism evidence="3 4">
    <name type="scientific">Pseudoneurospora amorphoporcata</name>
    <dbReference type="NCBI Taxonomy" id="241081"/>
    <lineage>
        <taxon>Eukaryota</taxon>
        <taxon>Fungi</taxon>
        <taxon>Dikarya</taxon>
        <taxon>Ascomycota</taxon>
        <taxon>Pezizomycotina</taxon>
        <taxon>Sordariomycetes</taxon>
        <taxon>Sordariomycetidae</taxon>
        <taxon>Sordariales</taxon>
        <taxon>Sordariaceae</taxon>
        <taxon>Pseudoneurospora</taxon>
    </lineage>
</organism>
<evidence type="ECO:0000313" key="4">
    <source>
        <dbReference type="Proteomes" id="UP001303222"/>
    </source>
</evidence>
<reference evidence="3" key="1">
    <citation type="journal article" date="2023" name="Mol. Phylogenet. Evol.">
        <title>Genome-scale phylogeny and comparative genomics of the fungal order Sordariales.</title>
        <authorList>
            <person name="Hensen N."/>
            <person name="Bonometti L."/>
            <person name="Westerberg I."/>
            <person name="Brannstrom I.O."/>
            <person name="Guillou S."/>
            <person name="Cros-Aarteil S."/>
            <person name="Calhoun S."/>
            <person name="Haridas S."/>
            <person name="Kuo A."/>
            <person name="Mondo S."/>
            <person name="Pangilinan J."/>
            <person name="Riley R."/>
            <person name="LaButti K."/>
            <person name="Andreopoulos B."/>
            <person name="Lipzen A."/>
            <person name="Chen C."/>
            <person name="Yan M."/>
            <person name="Daum C."/>
            <person name="Ng V."/>
            <person name="Clum A."/>
            <person name="Steindorff A."/>
            <person name="Ohm R.A."/>
            <person name="Martin F."/>
            <person name="Silar P."/>
            <person name="Natvig D.O."/>
            <person name="Lalanne C."/>
            <person name="Gautier V."/>
            <person name="Ament-Velasquez S.L."/>
            <person name="Kruys A."/>
            <person name="Hutchinson M.I."/>
            <person name="Powell A.J."/>
            <person name="Barry K."/>
            <person name="Miller A.N."/>
            <person name="Grigoriev I.V."/>
            <person name="Debuchy R."/>
            <person name="Gladieux P."/>
            <person name="Hiltunen Thoren M."/>
            <person name="Johannesson H."/>
        </authorList>
    </citation>
    <scope>NUCLEOTIDE SEQUENCE</scope>
    <source>
        <strain evidence="3">CBS 626.80</strain>
    </source>
</reference>
<keyword evidence="2" id="KW-1133">Transmembrane helix</keyword>
<evidence type="ECO:0000313" key="3">
    <source>
        <dbReference type="EMBL" id="KAK3948903.1"/>
    </source>
</evidence>